<protein>
    <recommendedName>
        <fullName evidence="3">EF-hand domain-containing protein</fullName>
    </recommendedName>
</protein>
<dbReference type="GO" id="GO:0005509">
    <property type="term" value="F:calcium ion binding"/>
    <property type="evidence" value="ECO:0007669"/>
    <property type="project" value="InterPro"/>
</dbReference>
<keyword evidence="2" id="KW-0106">Calcium</keyword>
<organism evidence="4">
    <name type="scientific">Polytomella parva</name>
    <dbReference type="NCBI Taxonomy" id="51329"/>
    <lineage>
        <taxon>Eukaryota</taxon>
        <taxon>Viridiplantae</taxon>
        <taxon>Chlorophyta</taxon>
        <taxon>core chlorophytes</taxon>
        <taxon>Chlorophyceae</taxon>
        <taxon>CS clade</taxon>
        <taxon>Chlamydomonadales</taxon>
        <taxon>Chlamydomonadaceae</taxon>
        <taxon>Polytomella</taxon>
    </lineage>
</organism>
<feature type="domain" description="EF-hand" evidence="3">
    <location>
        <begin position="10"/>
        <end position="45"/>
    </location>
</feature>
<dbReference type="InterPro" id="IPR011992">
    <property type="entry name" value="EF-hand-dom_pair"/>
</dbReference>
<dbReference type="PANTHER" id="PTHR23048:SF0">
    <property type="entry name" value="CALMODULIN LIKE 3"/>
    <property type="match status" value="1"/>
</dbReference>
<dbReference type="SUPFAM" id="SSF47473">
    <property type="entry name" value="EF-hand"/>
    <property type="match status" value="1"/>
</dbReference>
<dbReference type="InterPro" id="IPR050230">
    <property type="entry name" value="CALM/Myosin/TropC-like"/>
</dbReference>
<evidence type="ECO:0000259" key="3">
    <source>
        <dbReference type="PROSITE" id="PS50222"/>
    </source>
</evidence>
<reference evidence="4" key="1">
    <citation type="submission" date="2021-01" db="EMBL/GenBank/DDBJ databases">
        <authorList>
            <person name="Corre E."/>
            <person name="Pelletier E."/>
            <person name="Niang G."/>
            <person name="Scheremetjew M."/>
            <person name="Finn R."/>
            <person name="Kale V."/>
            <person name="Holt S."/>
            <person name="Cochrane G."/>
            <person name="Meng A."/>
            <person name="Brown T."/>
            <person name="Cohen L."/>
        </authorList>
    </citation>
    <scope>NUCLEOTIDE SEQUENCE</scope>
    <source>
        <strain evidence="4">SAG 63-3</strain>
    </source>
</reference>
<dbReference type="InterPro" id="IPR002048">
    <property type="entry name" value="EF_hand_dom"/>
</dbReference>
<dbReference type="CDD" id="cd00051">
    <property type="entry name" value="EFh"/>
    <property type="match status" value="1"/>
</dbReference>
<dbReference type="PROSITE" id="PS50222">
    <property type="entry name" value="EF_HAND_2"/>
    <property type="match status" value="2"/>
</dbReference>
<name>A0A7S0UV11_9CHLO</name>
<dbReference type="FunFam" id="1.10.238.10:FF:000178">
    <property type="entry name" value="Calmodulin-2 A"/>
    <property type="match status" value="1"/>
</dbReference>
<evidence type="ECO:0000256" key="2">
    <source>
        <dbReference type="ARBA" id="ARBA00022837"/>
    </source>
</evidence>
<evidence type="ECO:0000313" key="4">
    <source>
        <dbReference type="EMBL" id="CAD8770099.1"/>
    </source>
</evidence>
<gene>
    <name evidence="4" type="ORF">PPAR00522_LOCUS6498</name>
</gene>
<evidence type="ECO:0000256" key="1">
    <source>
        <dbReference type="ARBA" id="ARBA00022737"/>
    </source>
</evidence>
<dbReference type="SMART" id="SM00054">
    <property type="entry name" value="EFh"/>
    <property type="match status" value="2"/>
</dbReference>
<sequence>MPDLPKLTDEELELCRKAFSMFDKDGSGTIDVRELKTALSALGQNPTDEELFVMISKVDEDGSKEIEFPEFVKVIQINKSISEKNTDEQDTLDAFVALGGNPDMTGKVSVEKLKNVCEYFELNVNLDKILNNYDVNGVRNDIEFEDFRAFLS</sequence>
<dbReference type="Gene3D" id="1.10.238.10">
    <property type="entry name" value="EF-hand"/>
    <property type="match status" value="1"/>
</dbReference>
<dbReference type="EMBL" id="HBFM01010221">
    <property type="protein sequence ID" value="CAD8770099.1"/>
    <property type="molecule type" value="Transcribed_RNA"/>
</dbReference>
<dbReference type="Pfam" id="PF13499">
    <property type="entry name" value="EF-hand_7"/>
    <property type="match status" value="1"/>
</dbReference>
<dbReference type="PANTHER" id="PTHR23048">
    <property type="entry name" value="MYOSIN LIGHT CHAIN 1, 3"/>
    <property type="match status" value="1"/>
</dbReference>
<proteinExistence type="predicted"/>
<accession>A0A7S0UV11</accession>
<keyword evidence="1" id="KW-0677">Repeat</keyword>
<feature type="domain" description="EF-hand" evidence="3">
    <location>
        <begin position="46"/>
        <end position="81"/>
    </location>
</feature>
<dbReference type="AlphaFoldDB" id="A0A7S0UV11"/>
<dbReference type="InterPro" id="IPR018247">
    <property type="entry name" value="EF_Hand_1_Ca_BS"/>
</dbReference>
<dbReference type="GO" id="GO:0016460">
    <property type="term" value="C:myosin II complex"/>
    <property type="evidence" value="ECO:0007669"/>
    <property type="project" value="TreeGrafter"/>
</dbReference>
<dbReference type="PROSITE" id="PS00018">
    <property type="entry name" value="EF_HAND_1"/>
    <property type="match status" value="2"/>
</dbReference>